<dbReference type="PANTHER" id="PTHR47074">
    <property type="entry name" value="BNAC02G40300D PROTEIN"/>
    <property type="match status" value="1"/>
</dbReference>
<dbReference type="Pfam" id="PF13456">
    <property type="entry name" value="RVT_3"/>
    <property type="match status" value="1"/>
</dbReference>
<evidence type="ECO:0000313" key="2">
    <source>
        <dbReference type="EMBL" id="KAK8484185.1"/>
    </source>
</evidence>
<sequence>MSTGTLHLGGFPTSVTDSRTDSIFDWLVAAARSLSWEDFAKLVLILWNLWNRRNLWIHDSRLQPVWATVTAASLLHGDFLAANDNGKHPRARPLLSTPTWSPPPAGTIAITVDGAFTQAQGAGIGVVARDSAGTVLGGFAQHSVVPGSSASAEAAAVLVGLHFACEQGWSTVVI</sequence>
<feature type="domain" description="RNase H type-1" evidence="1">
    <location>
        <begin position="112"/>
        <end position="174"/>
    </location>
</feature>
<dbReference type="PANTHER" id="PTHR47074:SF73">
    <property type="entry name" value="OS04G0448401 PROTEIN"/>
    <property type="match status" value="1"/>
</dbReference>
<reference evidence="2 3" key="1">
    <citation type="journal article" date="2024" name="G3 (Bethesda)">
        <title>Genome assembly of Hibiscus sabdariffa L. provides insights into metabolisms of medicinal natural products.</title>
        <authorList>
            <person name="Kim T."/>
        </authorList>
    </citation>
    <scope>NUCLEOTIDE SEQUENCE [LARGE SCALE GENOMIC DNA]</scope>
    <source>
        <strain evidence="2">TK-2024</strain>
        <tissue evidence="2">Old leaves</tissue>
    </source>
</reference>
<dbReference type="Proteomes" id="UP001396334">
    <property type="component" value="Unassembled WGS sequence"/>
</dbReference>
<name>A0ABR1ZTY5_9ROSI</name>
<dbReference type="InterPro" id="IPR052929">
    <property type="entry name" value="RNase_H-like_EbsB-rel"/>
</dbReference>
<evidence type="ECO:0000259" key="1">
    <source>
        <dbReference type="Pfam" id="PF13456"/>
    </source>
</evidence>
<dbReference type="InterPro" id="IPR002156">
    <property type="entry name" value="RNaseH_domain"/>
</dbReference>
<accession>A0ABR1ZTY5</accession>
<gene>
    <name evidence="2" type="ORF">V6N11_030987</name>
</gene>
<dbReference type="InterPro" id="IPR036397">
    <property type="entry name" value="RNaseH_sf"/>
</dbReference>
<keyword evidence="3" id="KW-1185">Reference proteome</keyword>
<proteinExistence type="predicted"/>
<organism evidence="2 3">
    <name type="scientific">Hibiscus sabdariffa</name>
    <name type="common">roselle</name>
    <dbReference type="NCBI Taxonomy" id="183260"/>
    <lineage>
        <taxon>Eukaryota</taxon>
        <taxon>Viridiplantae</taxon>
        <taxon>Streptophyta</taxon>
        <taxon>Embryophyta</taxon>
        <taxon>Tracheophyta</taxon>
        <taxon>Spermatophyta</taxon>
        <taxon>Magnoliopsida</taxon>
        <taxon>eudicotyledons</taxon>
        <taxon>Gunneridae</taxon>
        <taxon>Pentapetalae</taxon>
        <taxon>rosids</taxon>
        <taxon>malvids</taxon>
        <taxon>Malvales</taxon>
        <taxon>Malvaceae</taxon>
        <taxon>Malvoideae</taxon>
        <taxon>Hibiscus</taxon>
    </lineage>
</organism>
<protein>
    <recommendedName>
        <fullName evidence="1">RNase H type-1 domain-containing protein</fullName>
    </recommendedName>
</protein>
<dbReference type="Gene3D" id="3.30.420.10">
    <property type="entry name" value="Ribonuclease H-like superfamily/Ribonuclease H"/>
    <property type="match status" value="1"/>
</dbReference>
<comment type="caution">
    <text evidence="2">The sequence shown here is derived from an EMBL/GenBank/DDBJ whole genome shotgun (WGS) entry which is preliminary data.</text>
</comment>
<evidence type="ECO:0000313" key="3">
    <source>
        <dbReference type="Proteomes" id="UP001396334"/>
    </source>
</evidence>
<dbReference type="EMBL" id="JBBPBN010000597">
    <property type="protein sequence ID" value="KAK8484185.1"/>
    <property type="molecule type" value="Genomic_DNA"/>
</dbReference>